<keyword evidence="3" id="KW-1185">Reference proteome</keyword>
<dbReference type="PANTHER" id="PTHR42470">
    <property type="entry name" value="VAST DOMAIN-CONTAINING PROTEIN"/>
    <property type="match status" value="1"/>
</dbReference>
<accession>A0AAE0JV26</accession>
<dbReference type="EMBL" id="JAULSN010000009">
    <property type="protein sequence ID" value="KAK3364986.1"/>
    <property type="molecule type" value="Genomic_DNA"/>
</dbReference>
<dbReference type="AlphaFoldDB" id="A0AAE0JV26"/>
<evidence type="ECO:0000259" key="1">
    <source>
        <dbReference type="Pfam" id="PF25545"/>
    </source>
</evidence>
<name>A0AAE0JV26_9PEZI</name>
<reference evidence="2" key="2">
    <citation type="submission" date="2023-06" db="EMBL/GenBank/DDBJ databases">
        <authorList>
            <consortium name="Lawrence Berkeley National Laboratory"/>
            <person name="Haridas S."/>
            <person name="Hensen N."/>
            <person name="Bonometti L."/>
            <person name="Westerberg I."/>
            <person name="Brannstrom I.O."/>
            <person name="Guillou S."/>
            <person name="Cros-Aarteil S."/>
            <person name="Calhoun S."/>
            <person name="Kuo A."/>
            <person name="Mondo S."/>
            <person name="Pangilinan J."/>
            <person name="Riley R."/>
            <person name="Labutti K."/>
            <person name="Andreopoulos B."/>
            <person name="Lipzen A."/>
            <person name="Chen C."/>
            <person name="Yanf M."/>
            <person name="Daum C."/>
            <person name="Ng V."/>
            <person name="Clum A."/>
            <person name="Steindorff A."/>
            <person name="Ohm R."/>
            <person name="Martin F."/>
            <person name="Silar P."/>
            <person name="Natvig D."/>
            <person name="Lalanne C."/>
            <person name="Gautier V."/>
            <person name="Ament-Velasquez S.L."/>
            <person name="Kruys A."/>
            <person name="Hutchinson M.I."/>
            <person name="Powell A.J."/>
            <person name="Barry K."/>
            <person name="Miller A.N."/>
            <person name="Grigoriev I.V."/>
            <person name="Debuchy R."/>
            <person name="Gladieux P."/>
            <person name="Thoren M.H."/>
            <person name="Johannesson H."/>
        </authorList>
    </citation>
    <scope>NUCLEOTIDE SEQUENCE</scope>
    <source>
        <strain evidence="2">CBS 958.72</strain>
    </source>
</reference>
<dbReference type="Proteomes" id="UP001287356">
    <property type="component" value="Unassembled WGS sequence"/>
</dbReference>
<sequence>MERVKDPDYHDDLQLNYVFFRHPQEQPPNTVAAHVARISSKMPRLPKLSPEIVAKAIYELDTLGLGCNEGDIRKFCNTYLFPKGAGGRRLLSSENTNIARHLVPNNPVVRSVVSRPRPELLYGYPTTDFAWDQSITLSNLHPQINNYAKAATKLFLPFFTVEFKAAAGTGGSLWVAANQCAGASAACIKAVNQVNTRLGDAGCIRRIHNVCYSLAIDNNLAQLFKKDKEGNLSFYIQRVDCFLLLNPEQFSRLHQWAMAILHWGQGERLRQIRFALDYIQSEQQMAE</sequence>
<dbReference type="InterPro" id="IPR057684">
    <property type="entry name" value="DUF7924"/>
</dbReference>
<comment type="caution">
    <text evidence="2">The sequence shown here is derived from an EMBL/GenBank/DDBJ whole genome shotgun (WGS) entry which is preliminary data.</text>
</comment>
<evidence type="ECO:0000313" key="3">
    <source>
        <dbReference type="Proteomes" id="UP001287356"/>
    </source>
</evidence>
<proteinExistence type="predicted"/>
<feature type="domain" description="DUF7924" evidence="1">
    <location>
        <begin position="97"/>
        <end position="276"/>
    </location>
</feature>
<dbReference type="PANTHER" id="PTHR42470:SF1">
    <property type="entry name" value="VAST DOMAIN-CONTAINING PROTEIN"/>
    <property type="match status" value="1"/>
</dbReference>
<gene>
    <name evidence="2" type="ORF">B0T24DRAFT_583659</name>
</gene>
<protein>
    <recommendedName>
        <fullName evidence="1">DUF7924 domain-containing protein</fullName>
    </recommendedName>
</protein>
<organism evidence="2 3">
    <name type="scientific">Lasiosphaeria ovina</name>
    <dbReference type="NCBI Taxonomy" id="92902"/>
    <lineage>
        <taxon>Eukaryota</taxon>
        <taxon>Fungi</taxon>
        <taxon>Dikarya</taxon>
        <taxon>Ascomycota</taxon>
        <taxon>Pezizomycotina</taxon>
        <taxon>Sordariomycetes</taxon>
        <taxon>Sordariomycetidae</taxon>
        <taxon>Sordariales</taxon>
        <taxon>Lasiosphaeriaceae</taxon>
        <taxon>Lasiosphaeria</taxon>
    </lineage>
</organism>
<evidence type="ECO:0000313" key="2">
    <source>
        <dbReference type="EMBL" id="KAK3364986.1"/>
    </source>
</evidence>
<dbReference type="Pfam" id="PF25545">
    <property type="entry name" value="DUF7924"/>
    <property type="match status" value="1"/>
</dbReference>
<reference evidence="2" key="1">
    <citation type="journal article" date="2023" name="Mol. Phylogenet. Evol.">
        <title>Genome-scale phylogeny and comparative genomics of the fungal order Sordariales.</title>
        <authorList>
            <person name="Hensen N."/>
            <person name="Bonometti L."/>
            <person name="Westerberg I."/>
            <person name="Brannstrom I.O."/>
            <person name="Guillou S."/>
            <person name="Cros-Aarteil S."/>
            <person name="Calhoun S."/>
            <person name="Haridas S."/>
            <person name="Kuo A."/>
            <person name="Mondo S."/>
            <person name="Pangilinan J."/>
            <person name="Riley R."/>
            <person name="LaButti K."/>
            <person name="Andreopoulos B."/>
            <person name="Lipzen A."/>
            <person name="Chen C."/>
            <person name="Yan M."/>
            <person name="Daum C."/>
            <person name="Ng V."/>
            <person name="Clum A."/>
            <person name="Steindorff A."/>
            <person name="Ohm R.A."/>
            <person name="Martin F."/>
            <person name="Silar P."/>
            <person name="Natvig D.O."/>
            <person name="Lalanne C."/>
            <person name="Gautier V."/>
            <person name="Ament-Velasquez S.L."/>
            <person name="Kruys A."/>
            <person name="Hutchinson M.I."/>
            <person name="Powell A.J."/>
            <person name="Barry K."/>
            <person name="Miller A.N."/>
            <person name="Grigoriev I.V."/>
            <person name="Debuchy R."/>
            <person name="Gladieux P."/>
            <person name="Hiltunen Thoren M."/>
            <person name="Johannesson H."/>
        </authorList>
    </citation>
    <scope>NUCLEOTIDE SEQUENCE</scope>
    <source>
        <strain evidence="2">CBS 958.72</strain>
    </source>
</reference>